<feature type="compositionally biased region" description="Low complexity" evidence="1">
    <location>
        <begin position="179"/>
        <end position="189"/>
    </location>
</feature>
<reference evidence="3" key="1">
    <citation type="journal article" date="2019" name="Int. J. Syst. Evol. Microbiol.">
        <title>The Global Catalogue of Microorganisms (GCM) 10K type strain sequencing project: providing services to taxonomists for standard genome sequencing and annotation.</title>
        <authorList>
            <consortium name="The Broad Institute Genomics Platform"/>
            <consortium name="The Broad Institute Genome Sequencing Center for Infectious Disease"/>
            <person name="Wu L."/>
            <person name="Ma J."/>
        </authorList>
    </citation>
    <scope>NUCLEOTIDE SEQUENCE [LARGE SCALE GENOMIC DNA]</scope>
    <source>
        <strain evidence="3">JCM 17441</strain>
    </source>
</reference>
<keyword evidence="3" id="KW-1185">Reference proteome</keyword>
<evidence type="ECO:0000256" key="1">
    <source>
        <dbReference type="SAM" id="MobiDB-lite"/>
    </source>
</evidence>
<sequence length="189" mass="18732">MTYTFVVSLNEVPVAVLRTVIVSLMLYRTVSPGPLSVIRTVIRVDSVPRQLVNWAGSAVTVTDSTRGPPVALGDSDGRADDFDADGRGDALERVALGAAVDGESVLTGMTGAGVSGAAVLRRGASSPVLSAPTSSAAIATIARPPPASSAIARREPPSVGGCGIDGVSPNDSPPGKPGGSSVISGSAAA</sequence>
<gene>
    <name evidence="2" type="ORF">GCM10022255_044130</name>
</gene>
<accession>A0ABP8DAQ4</accession>
<proteinExistence type="predicted"/>
<name>A0ABP8DAQ4_9ACTN</name>
<evidence type="ECO:0000313" key="3">
    <source>
        <dbReference type="Proteomes" id="UP001500620"/>
    </source>
</evidence>
<dbReference type="EMBL" id="BAABAT010000011">
    <property type="protein sequence ID" value="GAA4251448.1"/>
    <property type="molecule type" value="Genomic_DNA"/>
</dbReference>
<evidence type="ECO:0000313" key="2">
    <source>
        <dbReference type="EMBL" id="GAA4251448.1"/>
    </source>
</evidence>
<dbReference type="Proteomes" id="UP001500620">
    <property type="component" value="Unassembled WGS sequence"/>
</dbReference>
<protein>
    <submittedName>
        <fullName evidence="2">Uncharacterized protein</fullName>
    </submittedName>
</protein>
<feature type="region of interest" description="Disordered" evidence="1">
    <location>
        <begin position="145"/>
        <end position="189"/>
    </location>
</feature>
<comment type="caution">
    <text evidence="2">The sequence shown here is derived from an EMBL/GenBank/DDBJ whole genome shotgun (WGS) entry which is preliminary data.</text>
</comment>
<organism evidence="2 3">
    <name type="scientific">Dactylosporangium darangshiense</name>
    <dbReference type="NCBI Taxonomy" id="579108"/>
    <lineage>
        <taxon>Bacteria</taxon>
        <taxon>Bacillati</taxon>
        <taxon>Actinomycetota</taxon>
        <taxon>Actinomycetes</taxon>
        <taxon>Micromonosporales</taxon>
        <taxon>Micromonosporaceae</taxon>
        <taxon>Dactylosporangium</taxon>
    </lineage>
</organism>